<evidence type="ECO:0000313" key="10">
    <source>
        <dbReference type="Proteomes" id="UP000030428"/>
    </source>
</evidence>
<name>A0A0A6PJY9_9GAMM</name>
<evidence type="ECO:0000313" key="9">
    <source>
        <dbReference type="EMBL" id="KHD08484.1"/>
    </source>
</evidence>
<comment type="caution">
    <text evidence="9">The sequence shown here is derived from an EMBL/GenBank/DDBJ whole genome shotgun (WGS) entry which is preliminary data.</text>
</comment>
<organism evidence="9 10">
    <name type="scientific">Candidatus Thiomargarita nelsonii</name>
    <dbReference type="NCBI Taxonomy" id="1003181"/>
    <lineage>
        <taxon>Bacteria</taxon>
        <taxon>Pseudomonadati</taxon>
        <taxon>Pseudomonadota</taxon>
        <taxon>Gammaproteobacteria</taxon>
        <taxon>Thiotrichales</taxon>
        <taxon>Thiotrichaceae</taxon>
        <taxon>Thiomargarita</taxon>
    </lineage>
</organism>
<dbReference type="GO" id="GO:0006364">
    <property type="term" value="P:rRNA processing"/>
    <property type="evidence" value="ECO:0007669"/>
    <property type="project" value="UniProtKB-UniRule"/>
</dbReference>
<keyword evidence="10" id="KW-1185">Reference proteome</keyword>
<protein>
    <recommendedName>
        <fullName evidence="8">Endoribonuclease YbeY</fullName>
        <ecNumber evidence="8">3.1.-.-</ecNumber>
    </recommendedName>
</protein>
<dbReference type="GO" id="GO:0004521">
    <property type="term" value="F:RNA endonuclease activity"/>
    <property type="evidence" value="ECO:0007669"/>
    <property type="project" value="UniProtKB-UniRule"/>
</dbReference>
<evidence type="ECO:0000256" key="3">
    <source>
        <dbReference type="ARBA" id="ARBA00022722"/>
    </source>
</evidence>
<evidence type="ECO:0000256" key="1">
    <source>
        <dbReference type="ARBA" id="ARBA00010875"/>
    </source>
</evidence>
<dbReference type="PROSITE" id="PS01306">
    <property type="entry name" value="UPF0054"/>
    <property type="match status" value="1"/>
</dbReference>
<keyword evidence="6 8" id="KW-0378">Hydrolase</keyword>
<comment type="subcellular location">
    <subcellularLocation>
        <location evidence="8">Cytoplasm</location>
    </subcellularLocation>
</comment>
<dbReference type="GO" id="GO:0004222">
    <property type="term" value="F:metalloendopeptidase activity"/>
    <property type="evidence" value="ECO:0007669"/>
    <property type="project" value="InterPro"/>
</dbReference>
<dbReference type="GO" id="GO:0008270">
    <property type="term" value="F:zinc ion binding"/>
    <property type="evidence" value="ECO:0007669"/>
    <property type="project" value="UniProtKB-UniRule"/>
</dbReference>
<dbReference type="InterPro" id="IPR023091">
    <property type="entry name" value="MetalPrtase_cat_dom_sf_prd"/>
</dbReference>
<gene>
    <name evidence="8" type="primary">ybeY</name>
    <name evidence="9" type="ORF">PN36_16320</name>
</gene>
<keyword evidence="7 8" id="KW-0862">Zinc</keyword>
<keyword evidence="2 8" id="KW-0690">Ribosome biogenesis</keyword>
<evidence type="ECO:0000256" key="2">
    <source>
        <dbReference type="ARBA" id="ARBA00022517"/>
    </source>
</evidence>
<evidence type="ECO:0000256" key="8">
    <source>
        <dbReference type="HAMAP-Rule" id="MF_00009"/>
    </source>
</evidence>
<proteinExistence type="inferred from homology"/>
<comment type="similarity">
    <text evidence="1 8">Belongs to the endoribonuclease YbeY family.</text>
</comment>
<dbReference type="GO" id="GO:0005737">
    <property type="term" value="C:cytoplasm"/>
    <property type="evidence" value="ECO:0007669"/>
    <property type="project" value="UniProtKB-SubCell"/>
</dbReference>
<evidence type="ECO:0000256" key="7">
    <source>
        <dbReference type="ARBA" id="ARBA00022833"/>
    </source>
</evidence>
<dbReference type="Pfam" id="PF02130">
    <property type="entry name" value="YbeY"/>
    <property type="match status" value="1"/>
</dbReference>
<reference evidence="9 10" key="1">
    <citation type="journal article" date="2016" name="Front. Microbiol.">
        <title>Single-Cell (Meta-)Genomics of a Dimorphic Candidatus Thiomargarita nelsonii Reveals Genomic Plasticity.</title>
        <authorList>
            <person name="Flood B.E."/>
            <person name="Fliss P."/>
            <person name="Jones D.S."/>
            <person name="Dick G.J."/>
            <person name="Jain S."/>
            <person name="Kaster A.K."/>
            <person name="Winkel M."/>
            <person name="Mussmann M."/>
            <person name="Bailey J."/>
        </authorList>
    </citation>
    <scope>NUCLEOTIDE SEQUENCE [LARGE SCALE GENOMIC DNA]</scope>
    <source>
        <strain evidence="9">Hydrate Ridge</strain>
    </source>
</reference>
<dbReference type="AlphaFoldDB" id="A0A0A6PJY9"/>
<keyword evidence="8" id="KW-0963">Cytoplasm</keyword>
<dbReference type="InterPro" id="IPR020549">
    <property type="entry name" value="YbeY_CS"/>
</dbReference>
<keyword evidence="3 8" id="KW-0540">Nuclease</keyword>
<evidence type="ECO:0000256" key="5">
    <source>
        <dbReference type="ARBA" id="ARBA00022759"/>
    </source>
</evidence>
<comment type="cofactor">
    <cofactor evidence="8">
        <name>Zn(2+)</name>
        <dbReference type="ChEBI" id="CHEBI:29105"/>
    </cofactor>
    <text evidence="8">Binds 1 zinc ion.</text>
</comment>
<dbReference type="PANTHER" id="PTHR46986">
    <property type="entry name" value="ENDORIBONUCLEASE YBEY, CHLOROPLASTIC"/>
    <property type="match status" value="1"/>
</dbReference>
<evidence type="ECO:0000256" key="4">
    <source>
        <dbReference type="ARBA" id="ARBA00022723"/>
    </source>
</evidence>
<keyword evidence="5 8" id="KW-0255">Endonuclease</keyword>
<evidence type="ECO:0000256" key="6">
    <source>
        <dbReference type="ARBA" id="ARBA00022801"/>
    </source>
</evidence>
<dbReference type="InterPro" id="IPR002036">
    <property type="entry name" value="YbeY"/>
</dbReference>
<dbReference type="HAMAP" id="MF_00009">
    <property type="entry name" value="Endoribonucl_YbeY"/>
    <property type="match status" value="1"/>
</dbReference>
<dbReference type="SUPFAM" id="SSF55486">
    <property type="entry name" value="Metalloproteases ('zincins'), catalytic domain"/>
    <property type="match status" value="1"/>
</dbReference>
<comment type="function">
    <text evidence="8">Single strand-specific metallo-endoribonuclease involved in late-stage 70S ribosome quality control and in maturation of the 3' terminus of the 16S rRNA.</text>
</comment>
<feature type="binding site" evidence="8">
    <location>
        <position position="120"/>
    </location>
    <ligand>
        <name>Zn(2+)</name>
        <dbReference type="ChEBI" id="CHEBI:29105"/>
        <note>catalytic</note>
    </ligand>
</feature>
<keyword evidence="8" id="KW-0698">rRNA processing</keyword>
<feature type="binding site" evidence="8">
    <location>
        <position position="116"/>
    </location>
    <ligand>
        <name>Zn(2+)</name>
        <dbReference type="ChEBI" id="CHEBI:29105"/>
        <note>catalytic</note>
    </ligand>
</feature>
<dbReference type="Gene3D" id="3.40.390.30">
    <property type="entry name" value="Metalloproteases ('zincins'), catalytic domain"/>
    <property type="match status" value="1"/>
</dbReference>
<dbReference type="EC" id="3.1.-.-" evidence="8"/>
<feature type="binding site" evidence="8">
    <location>
        <position position="126"/>
    </location>
    <ligand>
        <name>Zn(2+)</name>
        <dbReference type="ChEBI" id="CHEBI:29105"/>
        <note>catalytic</note>
    </ligand>
</feature>
<dbReference type="NCBIfam" id="TIGR00043">
    <property type="entry name" value="rRNA maturation RNase YbeY"/>
    <property type="match status" value="1"/>
</dbReference>
<keyword evidence="4 8" id="KW-0479">Metal-binding</keyword>
<dbReference type="EMBL" id="JSZA02000061">
    <property type="protein sequence ID" value="KHD08484.1"/>
    <property type="molecule type" value="Genomic_DNA"/>
</dbReference>
<dbReference type="PANTHER" id="PTHR46986:SF1">
    <property type="entry name" value="ENDORIBONUCLEASE YBEY, CHLOROPLASTIC"/>
    <property type="match status" value="1"/>
</dbReference>
<dbReference type="Proteomes" id="UP000030428">
    <property type="component" value="Unassembled WGS sequence"/>
</dbReference>
<sequence>MKIMIDVQYASQAPDLPHRALLTTWVNSTLKSKESLLKQKAEMTIRIVNEYEAKQLNKRWRQRPYPTNVLSFPFECPPGVDIPLLGDIVICAPLVAHEAAEQHKTLYAHWAHLVIHGTLHLLGYDHISEQEAQIMESLEIQILHELGYSNPYQIAL</sequence>
<accession>A0A0A6PJY9</accession>